<protein>
    <submittedName>
        <fullName evidence="4">Fimbrial protein</fullName>
    </submittedName>
</protein>
<dbReference type="EMBL" id="CP009247">
    <property type="protein sequence ID" value="APT88989.1"/>
    <property type="molecule type" value="Genomic_DNA"/>
</dbReference>
<gene>
    <name evidence="4" type="ORF">CFRA_06690</name>
</gene>
<sequence length="285" mass="31904">MPLLLVLAGLLVVLYPVVATVVANVQQSDQAYAYTERINDRTTVEERQAALESAHRWNAEHQGAPILDPWLARITDDNEDYRAYLEELSLDEVMGRVIIPSIQSDLPIYHGTREDTLQKGIGHLYGSSLPVGGEATHAVLTGHTGLSASTLWDNLTDVHEGDSFYLDVTGQRMKYQIDDIRVVLPEETESLVPEAGKDQVTLITCTPYGINSHRLLLTGQRVPLDPEDEGVFTQTHRPWQWWMTAVLVVVVAVLAFIAYRAWRARRKRAAGAERNSAEEETPHEN</sequence>
<dbReference type="KEGG" id="cfk:CFRA_06690"/>
<dbReference type="AlphaFoldDB" id="A0A1L7CT36"/>
<dbReference type="GO" id="GO:0016787">
    <property type="term" value="F:hydrolase activity"/>
    <property type="evidence" value="ECO:0007669"/>
    <property type="project" value="UniProtKB-KW"/>
</dbReference>
<dbReference type="CDD" id="cd05827">
    <property type="entry name" value="Sortase_C"/>
    <property type="match status" value="1"/>
</dbReference>
<dbReference type="NCBIfam" id="NF033745">
    <property type="entry name" value="class_C_sortase"/>
    <property type="match status" value="1"/>
</dbReference>
<dbReference type="Gene3D" id="2.40.260.10">
    <property type="entry name" value="Sortase"/>
    <property type="match status" value="1"/>
</dbReference>
<evidence type="ECO:0000256" key="3">
    <source>
        <dbReference type="SAM" id="Phobius"/>
    </source>
</evidence>
<dbReference type="SUPFAM" id="SSF63817">
    <property type="entry name" value="Sortase"/>
    <property type="match status" value="1"/>
</dbReference>
<dbReference type="InterPro" id="IPR005754">
    <property type="entry name" value="Sortase"/>
</dbReference>
<feature type="active site" description="Acyl-thioester intermediate" evidence="2">
    <location>
        <position position="205"/>
    </location>
</feature>
<organism evidence="4 5">
    <name type="scientific">Corynebacterium frankenforstense DSM 45800</name>
    <dbReference type="NCBI Taxonomy" id="1437875"/>
    <lineage>
        <taxon>Bacteria</taxon>
        <taxon>Bacillati</taxon>
        <taxon>Actinomycetota</taxon>
        <taxon>Actinomycetes</taxon>
        <taxon>Mycobacteriales</taxon>
        <taxon>Corynebacteriaceae</taxon>
        <taxon>Corynebacterium</taxon>
    </lineage>
</organism>
<dbReference type="InterPro" id="IPR023365">
    <property type="entry name" value="Sortase_dom-sf"/>
</dbReference>
<proteinExistence type="predicted"/>
<keyword evidence="3" id="KW-1133">Transmembrane helix</keyword>
<dbReference type="Proteomes" id="UP000185434">
    <property type="component" value="Chromosome"/>
</dbReference>
<dbReference type="NCBIfam" id="TIGR01076">
    <property type="entry name" value="sortase_fam"/>
    <property type="match status" value="1"/>
</dbReference>
<dbReference type="STRING" id="1437875.CFRA_06690"/>
<evidence type="ECO:0000256" key="2">
    <source>
        <dbReference type="PIRSR" id="PIRSR605754-1"/>
    </source>
</evidence>
<keyword evidence="5" id="KW-1185">Reference proteome</keyword>
<evidence type="ECO:0000313" key="5">
    <source>
        <dbReference type="Proteomes" id="UP000185434"/>
    </source>
</evidence>
<feature type="transmembrane region" description="Helical" evidence="3">
    <location>
        <begin position="239"/>
        <end position="259"/>
    </location>
</feature>
<feature type="active site" description="Proton donor/acceptor" evidence="2">
    <location>
        <position position="143"/>
    </location>
</feature>
<keyword evidence="3" id="KW-0812">Transmembrane</keyword>
<name>A0A1L7CT36_9CORY</name>
<accession>A0A1L7CT36</accession>
<evidence type="ECO:0000256" key="1">
    <source>
        <dbReference type="ARBA" id="ARBA00022801"/>
    </source>
</evidence>
<dbReference type="Pfam" id="PF04203">
    <property type="entry name" value="Sortase"/>
    <property type="match status" value="1"/>
</dbReference>
<dbReference type="InterPro" id="IPR042002">
    <property type="entry name" value="Sortase_C"/>
</dbReference>
<keyword evidence="3" id="KW-0472">Membrane</keyword>
<reference evidence="4 5" key="1">
    <citation type="submission" date="2014-08" db="EMBL/GenBank/DDBJ databases">
        <title>Complete genome sequence of Corynebacterium frankenforstense ST18(T) (=DSM 45800(T)), isolated from raw cow milk.</title>
        <authorList>
            <person name="Ruckert C."/>
            <person name="Albersmeier A."/>
            <person name="Winkler A."/>
            <person name="Lipski A."/>
            <person name="Kalinowski J."/>
        </authorList>
    </citation>
    <scope>NUCLEOTIDE SEQUENCE [LARGE SCALE GENOMIC DNA]</scope>
    <source>
        <strain evidence="4 5">ST18</strain>
    </source>
</reference>
<evidence type="ECO:0000313" key="4">
    <source>
        <dbReference type="EMBL" id="APT88989.1"/>
    </source>
</evidence>
<keyword evidence="1" id="KW-0378">Hydrolase</keyword>